<evidence type="ECO:0000313" key="2">
    <source>
        <dbReference type="Proteomes" id="UP001276840"/>
    </source>
</evidence>
<accession>A0ABU4ZSS5</accession>
<sequence length="540" mass="57662">MSVSRIQRGRMKKAKRAFATRRVAASHMRTLITGPIQPVAGDLVLARVDELGNHSRLELIGGRKAIMFPGDEIIVCYGNRYAPDQFEAVIGPDLGPCDLVAGGGIAAQELSRHDRMAAPTKITPLGLVGDKFGRRLNVWDYKVSSDDLRPSLPIVLSLGTSMNAGKTLTATSLVRGFKKAGLKVAALKITGTGSGGDMWIVRDAGADMVLDFTDAGFATTYLASVELIEKGAFRLLNHAAENGCDVAVIEIADGLQQKETSELIWAESLRSMALGTIFASYDAMGAKYGVDSLHAAGHNVLAISGRIGRSPLAVREAEEATGLHVYSPWELQEGALNPVMRARASAKLANGQSSNPYFRRIAESAEGMAGDGHSAQESQLRVEFLGTVAQSLVVAEFGKPVQIPPGGATLASWPTPYGNITVTLPKLSSRVGIPAFLSACAPAEMIESAVLAKTRNALKSSLFNLVQALGSPSLADEQMLELVNDIWSMLETDRRREAGNQSNVLRQPTLVMAHDDPDATIMNFSGAFSDTEHRNLIGRA</sequence>
<gene>
    <name evidence="1" type="ORF">RFM68_21205</name>
</gene>
<dbReference type="EMBL" id="JAVIJF010000015">
    <property type="protein sequence ID" value="MDX8527021.1"/>
    <property type="molecule type" value="Genomic_DNA"/>
</dbReference>
<dbReference type="SUPFAM" id="SSF52540">
    <property type="entry name" value="P-loop containing nucleoside triphosphate hydrolases"/>
    <property type="match status" value="1"/>
</dbReference>
<keyword evidence="2" id="KW-1185">Reference proteome</keyword>
<comment type="caution">
    <text evidence="1">The sequence shown here is derived from an EMBL/GenBank/DDBJ whole genome shotgun (WGS) entry which is preliminary data.</text>
</comment>
<organism evidence="1 2">
    <name type="scientific">Mesorhizobium montanum</name>
    <dbReference type="NCBI Taxonomy" id="3072323"/>
    <lineage>
        <taxon>Bacteria</taxon>
        <taxon>Pseudomonadati</taxon>
        <taxon>Pseudomonadota</taxon>
        <taxon>Alphaproteobacteria</taxon>
        <taxon>Hyphomicrobiales</taxon>
        <taxon>Phyllobacteriaceae</taxon>
        <taxon>Mesorhizobium</taxon>
    </lineage>
</organism>
<evidence type="ECO:0000313" key="1">
    <source>
        <dbReference type="EMBL" id="MDX8527021.1"/>
    </source>
</evidence>
<proteinExistence type="predicted"/>
<dbReference type="RefSeq" id="WP_320234955.1">
    <property type="nucleotide sequence ID" value="NZ_JAVIJF010000015.1"/>
</dbReference>
<protein>
    <recommendedName>
        <fullName evidence="3">DUF1611 domain-containing protein</fullName>
    </recommendedName>
</protein>
<evidence type="ECO:0008006" key="3">
    <source>
        <dbReference type="Google" id="ProtNLM"/>
    </source>
</evidence>
<dbReference type="InterPro" id="IPR027417">
    <property type="entry name" value="P-loop_NTPase"/>
</dbReference>
<dbReference type="Gene3D" id="3.40.50.300">
    <property type="entry name" value="P-loop containing nucleotide triphosphate hydrolases"/>
    <property type="match status" value="1"/>
</dbReference>
<reference evidence="1 2" key="1">
    <citation type="submission" date="2023-08" db="EMBL/GenBank/DDBJ databases">
        <title>Implementing the SeqCode for naming new Mesorhizobium species isolated from Vachellia karroo root nodules.</title>
        <authorList>
            <person name="Van Lill M."/>
        </authorList>
    </citation>
    <scope>NUCLEOTIDE SEQUENCE [LARGE SCALE GENOMIC DNA]</scope>
    <source>
        <strain evidence="1 2">MSK 1335</strain>
    </source>
</reference>
<dbReference type="Proteomes" id="UP001276840">
    <property type="component" value="Unassembled WGS sequence"/>
</dbReference>
<name>A0ABU4ZSS5_9HYPH</name>